<sequence length="91" mass="9488">MLCYASGSPFVVSYRVVSLLPDPPPSPPWEKGRRAHGVFAGRNADGRGFGTDSASHYHASANSGRLYGDGIGGSTFASASGYRTCSGYGKK</sequence>
<accession>A0A8H6KX67</accession>
<protein>
    <submittedName>
        <fullName evidence="1">Uncharacterized protein</fullName>
    </submittedName>
</protein>
<evidence type="ECO:0000313" key="2">
    <source>
        <dbReference type="Proteomes" id="UP000654918"/>
    </source>
</evidence>
<comment type="caution">
    <text evidence="1">The sequence shown here is derived from an EMBL/GenBank/DDBJ whole genome shotgun (WGS) entry which is preliminary data.</text>
</comment>
<reference evidence="1" key="1">
    <citation type="journal article" date="2020" name="Phytopathology">
        <title>Genome Sequence Resources of Colletotrichum truncatum, C. plurivorum, C. musicola, and C. sojae: Four Species Pathogenic to Soybean (Glycine max).</title>
        <authorList>
            <person name="Rogerio F."/>
            <person name="Boufleur T.R."/>
            <person name="Ciampi-Guillardi M."/>
            <person name="Sukno S.A."/>
            <person name="Thon M.R."/>
            <person name="Massola Junior N.S."/>
            <person name="Baroncelli R."/>
        </authorList>
    </citation>
    <scope>NUCLEOTIDE SEQUENCE</scope>
    <source>
        <strain evidence="1">LFN00145</strain>
    </source>
</reference>
<keyword evidence="2" id="KW-1185">Reference proteome</keyword>
<dbReference type="AlphaFoldDB" id="A0A8H6KX67"/>
<dbReference type="Proteomes" id="UP000654918">
    <property type="component" value="Unassembled WGS sequence"/>
</dbReference>
<dbReference type="EMBL" id="WIGO01000018">
    <property type="protein sequence ID" value="KAF6838556.1"/>
    <property type="molecule type" value="Genomic_DNA"/>
</dbReference>
<proteinExistence type="predicted"/>
<evidence type="ECO:0000313" key="1">
    <source>
        <dbReference type="EMBL" id="KAF6838556.1"/>
    </source>
</evidence>
<organism evidence="1 2">
    <name type="scientific">Colletotrichum plurivorum</name>
    <dbReference type="NCBI Taxonomy" id="2175906"/>
    <lineage>
        <taxon>Eukaryota</taxon>
        <taxon>Fungi</taxon>
        <taxon>Dikarya</taxon>
        <taxon>Ascomycota</taxon>
        <taxon>Pezizomycotina</taxon>
        <taxon>Sordariomycetes</taxon>
        <taxon>Hypocreomycetidae</taxon>
        <taxon>Glomerellales</taxon>
        <taxon>Glomerellaceae</taxon>
        <taxon>Colletotrichum</taxon>
        <taxon>Colletotrichum orchidearum species complex</taxon>
    </lineage>
</organism>
<gene>
    <name evidence="1" type="ORF">CPLU01_02357</name>
</gene>
<name>A0A8H6KX67_9PEZI</name>